<dbReference type="CDD" id="cd00593">
    <property type="entry name" value="RIBOc"/>
    <property type="match status" value="1"/>
</dbReference>
<evidence type="ECO:0000313" key="8">
    <source>
        <dbReference type="EMBL" id="QHU01410.1"/>
    </source>
</evidence>
<dbReference type="Pfam" id="PF00035">
    <property type="entry name" value="dsrm"/>
    <property type="match status" value="1"/>
</dbReference>
<keyword evidence="5" id="KW-0694">RNA-binding</keyword>
<dbReference type="GO" id="GO:0003725">
    <property type="term" value="F:double-stranded RNA binding"/>
    <property type="evidence" value="ECO:0007669"/>
    <property type="project" value="TreeGrafter"/>
</dbReference>
<accession>A0A6C0J969</accession>
<dbReference type="CDD" id="cd10845">
    <property type="entry name" value="DSRM_RNAse_III_family"/>
    <property type="match status" value="1"/>
</dbReference>
<keyword evidence="3" id="KW-0255">Endonuclease</keyword>
<dbReference type="SMART" id="SM00358">
    <property type="entry name" value="DSRM"/>
    <property type="match status" value="1"/>
</dbReference>
<evidence type="ECO:0000256" key="3">
    <source>
        <dbReference type="ARBA" id="ARBA00022759"/>
    </source>
</evidence>
<name>A0A6C0J969_9ZZZZ</name>
<dbReference type="SMART" id="SM00535">
    <property type="entry name" value="RIBOc"/>
    <property type="match status" value="1"/>
</dbReference>
<dbReference type="Gene3D" id="1.10.1520.10">
    <property type="entry name" value="Ribonuclease III domain"/>
    <property type="match status" value="1"/>
</dbReference>
<dbReference type="InterPro" id="IPR011907">
    <property type="entry name" value="RNase_III"/>
</dbReference>
<dbReference type="PANTHER" id="PTHR11207">
    <property type="entry name" value="RIBONUCLEASE III"/>
    <property type="match status" value="1"/>
</dbReference>
<dbReference type="EMBL" id="MN740340">
    <property type="protein sequence ID" value="QHU01410.1"/>
    <property type="molecule type" value="Genomic_DNA"/>
</dbReference>
<dbReference type="GO" id="GO:0010468">
    <property type="term" value="P:regulation of gene expression"/>
    <property type="evidence" value="ECO:0007669"/>
    <property type="project" value="TreeGrafter"/>
</dbReference>
<evidence type="ECO:0000259" key="7">
    <source>
        <dbReference type="PROSITE" id="PS50142"/>
    </source>
</evidence>
<dbReference type="SUPFAM" id="SSF69065">
    <property type="entry name" value="RNase III domain-like"/>
    <property type="match status" value="1"/>
</dbReference>
<organism evidence="8">
    <name type="scientific">viral metagenome</name>
    <dbReference type="NCBI Taxonomy" id="1070528"/>
    <lineage>
        <taxon>unclassified sequences</taxon>
        <taxon>metagenomes</taxon>
        <taxon>organismal metagenomes</taxon>
    </lineage>
</organism>
<comment type="similarity">
    <text evidence="1">Belongs to the ribonuclease III family.</text>
</comment>
<reference evidence="8" key="1">
    <citation type="journal article" date="2020" name="Nature">
        <title>Giant virus diversity and host interactions through global metagenomics.</title>
        <authorList>
            <person name="Schulz F."/>
            <person name="Roux S."/>
            <person name="Paez-Espino D."/>
            <person name="Jungbluth S."/>
            <person name="Walsh D.A."/>
            <person name="Denef V.J."/>
            <person name="McMahon K.D."/>
            <person name="Konstantinidis K.T."/>
            <person name="Eloe-Fadrosh E.A."/>
            <person name="Kyrpides N.C."/>
            <person name="Woyke T."/>
        </authorList>
    </citation>
    <scope>NUCLEOTIDE SEQUENCE</scope>
    <source>
        <strain evidence="8">GVMAG-M-3300025860-25</strain>
    </source>
</reference>
<proteinExistence type="inferred from homology"/>
<dbReference type="PROSITE" id="PS00517">
    <property type="entry name" value="RNASE_3_1"/>
    <property type="match status" value="1"/>
</dbReference>
<dbReference type="GO" id="GO:0006364">
    <property type="term" value="P:rRNA processing"/>
    <property type="evidence" value="ECO:0007669"/>
    <property type="project" value="InterPro"/>
</dbReference>
<protein>
    <recommendedName>
        <fullName evidence="9">RNase III domain-containing protein</fullName>
    </recommendedName>
</protein>
<dbReference type="PROSITE" id="PS50142">
    <property type="entry name" value="RNASE_3_2"/>
    <property type="match status" value="1"/>
</dbReference>
<sequence>MLNPLKNDDDIVKVNPYNMNNKLITKLEVINLLKQFGVDEEIHDLKIYQQSFIHKSYIKKENNVNNQGEEVELAERPNGCLELQEGSNERLEYLGDSILGATIASYLFERFPQEDEGFMTRLRTKIVNGEMLGSLAERLELAPHLVISRHVEDRCNGRTNFRILEDVFEAFIGALYLDFNEKEVKHPKMDFYSGLGFQVCQVFIISIIEELIDFSDLILNDYNFKDQLLRYFQQHFHQTPKYKQILVEGPPNERYFTMAVLKNDDEIIAYGKEKSKKKAEQIASKNALVKFGAIEN</sequence>
<keyword evidence="4" id="KW-0378">Hydrolase</keyword>
<evidence type="ECO:0008006" key="9">
    <source>
        <dbReference type="Google" id="ProtNLM"/>
    </source>
</evidence>
<feature type="domain" description="RNase III" evidence="7">
    <location>
        <begin position="29"/>
        <end position="180"/>
    </location>
</feature>
<evidence type="ECO:0000259" key="6">
    <source>
        <dbReference type="PROSITE" id="PS50137"/>
    </source>
</evidence>
<dbReference type="SUPFAM" id="SSF54768">
    <property type="entry name" value="dsRNA-binding domain-like"/>
    <property type="match status" value="1"/>
</dbReference>
<dbReference type="GO" id="GO:0004525">
    <property type="term" value="F:ribonuclease III activity"/>
    <property type="evidence" value="ECO:0007669"/>
    <property type="project" value="InterPro"/>
</dbReference>
<dbReference type="PROSITE" id="PS50137">
    <property type="entry name" value="DS_RBD"/>
    <property type="match status" value="1"/>
</dbReference>
<evidence type="ECO:0000256" key="4">
    <source>
        <dbReference type="ARBA" id="ARBA00022801"/>
    </source>
</evidence>
<dbReference type="InterPro" id="IPR036389">
    <property type="entry name" value="RNase_III_sf"/>
</dbReference>
<feature type="domain" description="DRBM" evidence="6">
    <location>
        <begin position="223"/>
        <end position="293"/>
    </location>
</feature>
<dbReference type="GO" id="GO:0005634">
    <property type="term" value="C:nucleus"/>
    <property type="evidence" value="ECO:0007669"/>
    <property type="project" value="TreeGrafter"/>
</dbReference>
<evidence type="ECO:0000256" key="1">
    <source>
        <dbReference type="ARBA" id="ARBA00010183"/>
    </source>
</evidence>
<dbReference type="HAMAP" id="MF_00104">
    <property type="entry name" value="RNase_III"/>
    <property type="match status" value="1"/>
</dbReference>
<evidence type="ECO:0000256" key="2">
    <source>
        <dbReference type="ARBA" id="ARBA00022722"/>
    </source>
</evidence>
<dbReference type="Pfam" id="PF00636">
    <property type="entry name" value="Ribonuclease_3"/>
    <property type="match status" value="1"/>
</dbReference>
<dbReference type="Gene3D" id="3.30.160.20">
    <property type="match status" value="1"/>
</dbReference>
<keyword evidence="2" id="KW-0540">Nuclease</keyword>
<dbReference type="InterPro" id="IPR014720">
    <property type="entry name" value="dsRBD_dom"/>
</dbReference>
<evidence type="ECO:0000256" key="5">
    <source>
        <dbReference type="ARBA" id="ARBA00022884"/>
    </source>
</evidence>
<dbReference type="AlphaFoldDB" id="A0A6C0J969"/>
<dbReference type="PANTHER" id="PTHR11207:SF0">
    <property type="entry name" value="RIBONUCLEASE 3"/>
    <property type="match status" value="1"/>
</dbReference>
<dbReference type="InterPro" id="IPR000999">
    <property type="entry name" value="RNase_III_dom"/>
</dbReference>